<feature type="compositionally biased region" description="Polar residues" evidence="5">
    <location>
        <begin position="393"/>
        <end position="404"/>
    </location>
</feature>
<dbReference type="CDD" id="cd14978">
    <property type="entry name" value="7tmA_FMRFamide_R-like"/>
    <property type="match status" value="1"/>
</dbReference>
<evidence type="ECO:0000256" key="4">
    <source>
        <dbReference type="ARBA" id="ARBA00023136"/>
    </source>
</evidence>
<dbReference type="PRINTS" id="PR00237">
    <property type="entry name" value="GPCRRHODOPSN"/>
</dbReference>
<dbReference type="Gene3D" id="1.20.1070.10">
    <property type="entry name" value="Rhodopsin 7-helix transmembrane proteins"/>
    <property type="match status" value="1"/>
</dbReference>
<evidence type="ECO:0000313" key="8">
    <source>
        <dbReference type="EMBL" id="CAD6198776.1"/>
    </source>
</evidence>
<proteinExistence type="predicted"/>
<evidence type="ECO:0000259" key="7">
    <source>
        <dbReference type="PROSITE" id="PS50262"/>
    </source>
</evidence>
<keyword evidence="2 6" id="KW-0812">Transmembrane</keyword>
<dbReference type="InterPro" id="IPR017452">
    <property type="entry name" value="GPCR_Rhodpsn_7TM"/>
</dbReference>
<dbReference type="Proteomes" id="UP000835052">
    <property type="component" value="Unassembled WGS sequence"/>
</dbReference>
<evidence type="ECO:0000256" key="3">
    <source>
        <dbReference type="ARBA" id="ARBA00022989"/>
    </source>
</evidence>
<reference evidence="8" key="1">
    <citation type="submission" date="2020-10" db="EMBL/GenBank/DDBJ databases">
        <authorList>
            <person name="Kikuchi T."/>
        </authorList>
    </citation>
    <scope>NUCLEOTIDE SEQUENCE</scope>
    <source>
        <strain evidence="8">NKZ352</strain>
    </source>
</reference>
<dbReference type="SUPFAM" id="SSF81321">
    <property type="entry name" value="Family A G protein-coupled receptor-like"/>
    <property type="match status" value="1"/>
</dbReference>
<gene>
    <name evidence="8" type="ORF">CAUJ_LOCUS14682</name>
</gene>
<name>A0A8S1HQ67_9PELO</name>
<feature type="transmembrane region" description="Helical" evidence="6">
    <location>
        <begin position="307"/>
        <end position="332"/>
    </location>
</feature>
<protein>
    <recommendedName>
        <fullName evidence="7">G-protein coupled receptors family 1 profile domain-containing protein</fullName>
    </recommendedName>
</protein>
<dbReference type="PANTHER" id="PTHR46273:SF6">
    <property type="entry name" value="G-PROTEIN COUPLED RECEPTORS FAMILY 1 PROFILE DOMAIN-CONTAINING PROTEIN"/>
    <property type="match status" value="1"/>
</dbReference>
<evidence type="ECO:0000256" key="2">
    <source>
        <dbReference type="ARBA" id="ARBA00022692"/>
    </source>
</evidence>
<comment type="caution">
    <text evidence="8">The sequence shown here is derived from an EMBL/GenBank/DDBJ whole genome shotgun (WGS) entry which is preliminary data.</text>
</comment>
<feature type="domain" description="G-protein coupled receptors family 1 profile" evidence="7">
    <location>
        <begin position="58"/>
        <end position="330"/>
    </location>
</feature>
<feature type="transmembrane region" description="Helical" evidence="6">
    <location>
        <begin position="111"/>
        <end position="141"/>
    </location>
</feature>
<evidence type="ECO:0000256" key="1">
    <source>
        <dbReference type="ARBA" id="ARBA00004370"/>
    </source>
</evidence>
<dbReference type="AlphaFoldDB" id="A0A8S1HQ67"/>
<feature type="transmembrane region" description="Helical" evidence="6">
    <location>
        <begin position="270"/>
        <end position="295"/>
    </location>
</feature>
<feature type="transmembrane region" description="Helical" evidence="6">
    <location>
        <begin position="227"/>
        <end position="249"/>
    </location>
</feature>
<sequence>MAVELEADEGDGLQRHGAFDINNNRTIWALEKLFSFQMWYTDVHRYVALTLCVVGLMANVVHVLVLTRPRMRQSSVHTVLIFISLSDMGTMTSYSIYLLRFEFFKALNGYSYYWIVFLKFHAALTIYFHATTLYLVVLMAVIRYTALNVSSAQLFNNRRTYVAAGVIATFVLLMCLPTFLAHGISPISSEFNSYWNNGVTVYILEFSDMMMTNNCKLMKGNLWLTGVFLKAVPGFLLLVFTMALIHRLNENKEKRKALIKEERRKRRGDFTNMMLLLMVSIFLVTELPQGVMAILNAMFTTQFHRMVYLPLADILDLLSVINCYVAFVVYCITSSRYRQTLLSLMSFSSRPPFSGLSTRQGTIRQSPAYDSMKPSAVQMMAVPKEHVAEQRKNGSNSPVVTSRVGSPHNLL</sequence>
<accession>A0A8S1HQ67</accession>
<dbReference type="GO" id="GO:0005886">
    <property type="term" value="C:plasma membrane"/>
    <property type="evidence" value="ECO:0007669"/>
    <property type="project" value="TreeGrafter"/>
</dbReference>
<keyword evidence="9" id="KW-1185">Reference proteome</keyword>
<dbReference type="InterPro" id="IPR000276">
    <property type="entry name" value="GPCR_Rhodpsn"/>
</dbReference>
<keyword evidence="4 6" id="KW-0472">Membrane</keyword>
<dbReference type="OrthoDB" id="5864054at2759"/>
<organism evidence="8 9">
    <name type="scientific">Caenorhabditis auriculariae</name>
    <dbReference type="NCBI Taxonomy" id="2777116"/>
    <lineage>
        <taxon>Eukaryota</taxon>
        <taxon>Metazoa</taxon>
        <taxon>Ecdysozoa</taxon>
        <taxon>Nematoda</taxon>
        <taxon>Chromadorea</taxon>
        <taxon>Rhabditida</taxon>
        <taxon>Rhabditina</taxon>
        <taxon>Rhabditomorpha</taxon>
        <taxon>Rhabditoidea</taxon>
        <taxon>Rhabditidae</taxon>
        <taxon>Peloderinae</taxon>
        <taxon>Caenorhabditis</taxon>
    </lineage>
</organism>
<feature type="region of interest" description="Disordered" evidence="5">
    <location>
        <begin position="387"/>
        <end position="411"/>
    </location>
</feature>
<comment type="subcellular location">
    <subcellularLocation>
        <location evidence="1">Membrane</location>
    </subcellularLocation>
</comment>
<feature type="transmembrane region" description="Helical" evidence="6">
    <location>
        <begin position="79"/>
        <end position="99"/>
    </location>
</feature>
<feature type="transmembrane region" description="Helical" evidence="6">
    <location>
        <begin position="46"/>
        <end position="67"/>
    </location>
</feature>
<dbReference type="PROSITE" id="PS50262">
    <property type="entry name" value="G_PROTEIN_RECEP_F1_2"/>
    <property type="match status" value="1"/>
</dbReference>
<evidence type="ECO:0000256" key="5">
    <source>
        <dbReference type="SAM" id="MobiDB-lite"/>
    </source>
</evidence>
<dbReference type="EMBL" id="CAJGYM010000138">
    <property type="protein sequence ID" value="CAD6198776.1"/>
    <property type="molecule type" value="Genomic_DNA"/>
</dbReference>
<dbReference type="PANTHER" id="PTHR46273">
    <property type="entry name" value="MYOSUPPRESSIN RECEPTOR 1, ISOFORM B-RELATED"/>
    <property type="match status" value="1"/>
</dbReference>
<dbReference type="GO" id="GO:0008528">
    <property type="term" value="F:G protein-coupled peptide receptor activity"/>
    <property type="evidence" value="ECO:0007669"/>
    <property type="project" value="InterPro"/>
</dbReference>
<evidence type="ECO:0000313" key="9">
    <source>
        <dbReference type="Proteomes" id="UP000835052"/>
    </source>
</evidence>
<feature type="transmembrane region" description="Helical" evidence="6">
    <location>
        <begin position="161"/>
        <end position="184"/>
    </location>
</feature>
<evidence type="ECO:0000256" key="6">
    <source>
        <dbReference type="SAM" id="Phobius"/>
    </source>
</evidence>
<dbReference type="InterPro" id="IPR019427">
    <property type="entry name" value="7TM_GPCR_serpentine_rcpt_Srw"/>
</dbReference>
<keyword evidence="3 6" id="KW-1133">Transmembrane helix</keyword>
<dbReference type="SMART" id="SM01381">
    <property type="entry name" value="7TM_GPCR_Srsx"/>
    <property type="match status" value="1"/>
</dbReference>
<dbReference type="InterPro" id="IPR053219">
    <property type="entry name" value="GPCR_Dmsr-1"/>
</dbReference>
<dbReference type="Pfam" id="PF10324">
    <property type="entry name" value="7TM_GPCR_Srw"/>
    <property type="match status" value="1"/>
</dbReference>